<organism evidence="2 3">
    <name type="scientific">Nitzschia inconspicua</name>
    <dbReference type="NCBI Taxonomy" id="303405"/>
    <lineage>
        <taxon>Eukaryota</taxon>
        <taxon>Sar</taxon>
        <taxon>Stramenopiles</taxon>
        <taxon>Ochrophyta</taxon>
        <taxon>Bacillariophyta</taxon>
        <taxon>Bacillariophyceae</taxon>
        <taxon>Bacillariophycidae</taxon>
        <taxon>Bacillariales</taxon>
        <taxon>Bacillariaceae</taxon>
        <taxon>Nitzschia</taxon>
    </lineage>
</organism>
<dbReference type="PANTHER" id="PTHR11183">
    <property type="entry name" value="GLYCOGENIN SUBFAMILY MEMBER"/>
    <property type="match status" value="1"/>
</dbReference>
<comment type="caution">
    <text evidence="2">The sequence shown here is derived from an EMBL/GenBank/DDBJ whole genome shotgun (WGS) entry which is preliminary data.</text>
</comment>
<feature type="region of interest" description="Disordered" evidence="1">
    <location>
        <begin position="483"/>
        <end position="529"/>
    </location>
</feature>
<reference evidence="2" key="1">
    <citation type="journal article" date="2021" name="Sci. Rep.">
        <title>Diploid genomic architecture of Nitzschia inconspicua, an elite biomass production diatom.</title>
        <authorList>
            <person name="Oliver A."/>
            <person name="Podell S."/>
            <person name="Pinowska A."/>
            <person name="Traller J.C."/>
            <person name="Smith S.R."/>
            <person name="McClure R."/>
            <person name="Beliaev A."/>
            <person name="Bohutskyi P."/>
            <person name="Hill E.A."/>
            <person name="Rabines A."/>
            <person name="Zheng H."/>
            <person name="Allen L.Z."/>
            <person name="Kuo A."/>
            <person name="Grigoriev I.V."/>
            <person name="Allen A.E."/>
            <person name="Hazlebeck D."/>
            <person name="Allen E.E."/>
        </authorList>
    </citation>
    <scope>NUCLEOTIDE SEQUENCE</scope>
    <source>
        <strain evidence="2">Hildebrandi</strain>
    </source>
</reference>
<evidence type="ECO:0000313" key="3">
    <source>
        <dbReference type="Proteomes" id="UP000693970"/>
    </source>
</evidence>
<protein>
    <submittedName>
        <fullName evidence="2">Uncharacterized protein</fullName>
    </submittedName>
</protein>
<proteinExistence type="predicted"/>
<dbReference type="InterPro" id="IPR050587">
    <property type="entry name" value="GNT1/Glycosyltrans_8"/>
</dbReference>
<gene>
    <name evidence="2" type="ORF">IV203_010788</name>
</gene>
<dbReference type="AlphaFoldDB" id="A0A9K3KX39"/>
<name>A0A9K3KX39_9STRA</name>
<dbReference type="OrthoDB" id="202844at2759"/>
<evidence type="ECO:0000256" key="1">
    <source>
        <dbReference type="SAM" id="MobiDB-lite"/>
    </source>
</evidence>
<accession>A0A9K3KX39</accession>
<feature type="compositionally biased region" description="Polar residues" evidence="1">
    <location>
        <begin position="483"/>
        <end position="498"/>
    </location>
</feature>
<evidence type="ECO:0000313" key="2">
    <source>
        <dbReference type="EMBL" id="KAG7351428.1"/>
    </source>
</evidence>
<sequence length="529" mass="60778">MTQFSFDISWIKRVRRFSIPALVAVGIYRQFLLLAKIGNGGPDRLTLFDDVIERNSFRIQSQTKTVPFHIDTVPTPSISVGVPQNSSWAYAFLLGGARLDRNGSDYRAGLFSVVAVAHTLRSYGSTADIVLMVQLSVHADPHVSTLEDWHEDMLRKLNIRILYIPRFAKPVMECFYSLVMEKFRILSLTEYSRVMFMDYDVFPKCNLDYLFHLSDPQGGGKRIDSLTGLWNGITNLMDKPKLKENVVLGYKREPSNAGLFILKPNTGDYQQLLEVIRKKEVQALELPYPHWDEELGWGHRIPQDDPWRSNFGEIGTNWTWAFAYADQGLLFYWAKYIKKTVSLVRHNVVENWGVDESGNLRVESTTSDLLNQYAPCDRKGPRPSPYSDFTHFTGIYKPWNVNHTVVEQALWTTPRNQWQDRDIWFYHLVQALSDVHVVDRVSFEFMGESDKNPSVGRASSFVQMAMYLRAKKRNGWNQYQTAGVTTPKKSISSASSNGWDEDEVEDGGDENELLIEVLNDRNRQRTTTT</sequence>
<keyword evidence="3" id="KW-1185">Reference proteome</keyword>
<dbReference type="Proteomes" id="UP000693970">
    <property type="component" value="Unassembled WGS sequence"/>
</dbReference>
<reference evidence="2" key="2">
    <citation type="submission" date="2021-04" db="EMBL/GenBank/DDBJ databases">
        <authorList>
            <person name="Podell S."/>
        </authorList>
    </citation>
    <scope>NUCLEOTIDE SEQUENCE</scope>
    <source>
        <strain evidence="2">Hildebrandi</strain>
    </source>
</reference>
<dbReference type="EMBL" id="JAGRRH010000018">
    <property type="protein sequence ID" value="KAG7351428.1"/>
    <property type="molecule type" value="Genomic_DNA"/>
</dbReference>
<feature type="compositionally biased region" description="Acidic residues" evidence="1">
    <location>
        <begin position="499"/>
        <end position="513"/>
    </location>
</feature>